<name>A0A235FER2_9BACL</name>
<proteinExistence type="predicted"/>
<dbReference type="Gene3D" id="3.10.180.10">
    <property type="entry name" value="2,3-Dihydroxybiphenyl 1,2-Dioxygenase, domain 1"/>
    <property type="match status" value="1"/>
</dbReference>
<dbReference type="RefSeq" id="WP_094251444.1">
    <property type="nucleotide sequence ID" value="NZ_JBHLXL010000001.1"/>
</dbReference>
<organism evidence="1 2">
    <name type="scientific">Fictibacillus aquaticus</name>
    <dbReference type="NCBI Taxonomy" id="2021314"/>
    <lineage>
        <taxon>Bacteria</taxon>
        <taxon>Bacillati</taxon>
        <taxon>Bacillota</taxon>
        <taxon>Bacilli</taxon>
        <taxon>Bacillales</taxon>
        <taxon>Fictibacillaceae</taxon>
        <taxon>Fictibacillus</taxon>
    </lineage>
</organism>
<sequence>MIYEVTFQVCVSDFNKGVDWYKALLQREPDFKAHGGFVEWELLPGAWLQVAEGTPVEGNGPFRLGVTSIEEERQRICTALNVEEFEIFSRDGVPVTWGTFTDPWGNRIGLFEYINEEEKQAKVRSLANLTAGKL</sequence>
<dbReference type="EMBL" id="NOII01000001">
    <property type="protein sequence ID" value="OYD59483.1"/>
    <property type="molecule type" value="Genomic_DNA"/>
</dbReference>
<keyword evidence="1" id="KW-0560">Oxidoreductase</keyword>
<accession>A0A235FER2</accession>
<dbReference type="Proteomes" id="UP000215059">
    <property type="component" value="Unassembled WGS sequence"/>
</dbReference>
<dbReference type="CDD" id="cd06587">
    <property type="entry name" value="VOC"/>
    <property type="match status" value="1"/>
</dbReference>
<evidence type="ECO:0000313" key="2">
    <source>
        <dbReference type="Proteomes" id="UP000215059"/>
    </source>
</evidence>
<dbReference type="SUPFAM" id="SSF54593">
    <property type="entry name" value="Glyoxalase/Bleomycin resistance protein/Dihydroxybiphenyl dioxygenase"/>
    <property type="match status" value="1"/>
</dbReference>
<dbReference type="OrthoDB" id="2453533at2"/>
<dbReference type="InterPro" id="IPR029068">
    <property type="entry name" value="Glyas_Bleomycin-R_OHBP_Dase"/>
</dbReference>
<reference evidence="1 2" key="1">
    <citation type="submission" date="2017-07" db="EMBL/GenBank/DDBJ databases">
        <title>Fictibacillus sp. nov. GDSW-R2A3 Genome sequencing and assembly.</title>
        <authorList>
            <person name="Mayilraj S."/>
        </authorList>
    </citation>
    <scope>NUCLEOTIDE SEQUENCE [LARGE SCALE GENOMIC DNA]</scope>
    <source>
        <strain evidence="1 2">GDSW-R2A3</strain>
    </source>
</reference>
<dbReference type="GO" id="GO:0004497">
    <property type="term" value="F:monooxygenase activity"/>
    <property type="evidence" value="ECO:0007669"/>
    <property type="project" value="UniProtKB-KW"/>
</dbReference>
<keyword evidence="1" id="KW-0503">Monooxygenase</keyword>
<dbReference type="AlphaFoldDB" id="A0A235FER2"/>
<protein>
    <submittedName>
        <fullName evidence="1">Ornithine monooxygenase</fullName>
    </submittedName>
</protein>
<comment type="caution">
    <text evidence="1">The sequence shown here is derived from an EMBL/GenBank/DDBJ whole genome shotgun (WGS) entry which is preliminary data.</text>
</comment>
<keyword evidence="2" id="KW-1185">Reference proteome</keyword>
<evidence type="ECO:0000313" key="1">
    <source>
        <dbReference type="EMBL" id="OYD59483.1"/>
    </source>
</evidence>
<gene>
    <name evidence="1" type="ORF">CGZ90_06225</name>
</gene>